<evidence type="ECO:0000313" key="2">
    <source>
        <dbReference type="Proteomes" id="UP001596207"/>
    </source>
</evidence>
<name>A0ABW1HJR9_9ACTN</name>
<protein>
    <submittedName>
        <fullName evidence="1">Alpha/beta fold hydrolase</fullName>
    </submittedName>
</protein>
<dbReference type="GO" id="GO:0016787">
    <property type="term" value="F:hydrolase activity"/>
    <property type="evidence" value="ECO:0007669"/>
    <property type="project" value="UniProtKB-KW"/>
</dbReference>
<accession>A0ABW1HJR9</accession>
<gene>
    <name evidence="1" type="ORF">ACFPZ4_05860</name>
</gene>
<keyword evidence="1" id="KW-0378">Hydrolase</keyword>
<dbReference type="InterPro" id="IPR029058">
    <property type="entry name" value="AB_hydrolase_fold"/>
</dbReference>
<dbReference type="Gene3D" id="3.40.50.1820">
    <property type="entry name" value="alpha/beta hydrolase"/>
    <property type="match status" value="1"/>
</dbReference>
<comment type="caution">
    <text evidence="1">The sequence shown here is derived from an EMBL/GenBank/DDBJ whole genome shotgun (WGS) entry which is preliminary data.</text>
</comment>
<proteinExistence type="predicted"/>
<evidence type="ECO:0000313" key="1">
    <source>
        <dbReference type="EMBL" id="MFC5941004.1"/>
    </source>
</evidence>
<keyword evidence="2" id="KW-1185">Reference proteome</keyword>
<organism evidence="1 2">
    <name type="scientific">Micromonospora harpali</name>
    <dbReference type="NCBI Taxonomy" id="1490225"/>
    <lineage>
        <taxon>Bacteria</taxon>
        <taxon>Bacillati</taxon>
        <taxon>Actinomycetota</taxon>
        <taxon>Actinomycetes</taxon>
        <taxon>Micromonosporales</taxon>
        <taxon>Micromonosporaceae</taxon>
        <taxon>Micromonospora</taxon>
    </lineage>
</organism>
<dbReference type="RefSeq" id="WP_353902064.1">
    <property type="nucleotide sequence ID" value="NZ_CP158970.1"/>
</dbReference>
<dbReference type="SUPFAM" id="SSF53474">
    <property type="entry name" value="alpha/beta-Hydrolases"/>
    <property type="match status" value="1"/>
</dbReference>
<reference evidence="2" key="1">
    <citation type="journal article" date="2019" name="Int. J. Syst. Evol. Microbiol.">
        <title>The Global Catalogue of Microorganisms (GCM) 10K type strain sequencing project: providing services to taxonomists for standard genome sequencing and annotation.</title>
        <authorList>
            <consortium name="The Broad Institute Genomics Platform"/>
            <consortium name="The Broad Institute Genome Sequencing Center for Infectious Disease"/>
            <person name="Wu L."/>
            <person name="Ma J."/>
        </authorList>
    </citation>
    <scope>NUCLEOTIDE SEQUENCE [LARGE SCALE GENOMIC DNA]</scope>
    <source>
        <strain evidence="2">CGMCC 4.7173</strain>
    </source>
</reference>
<dbReference type="EMBL" id="JBHSQQ010000018">
    <property type="protein sequence ID" value="MFC5941004.1"/>
    <property type="molecule type" value="Genomic_DNA"/>
</dbReference>
<sequence length="70" mass="7463">MTEALIEADDGTRLRTWTAGPANPQTLPLVMLHGGPGIRDYLAPVAGIVDDRCLGHRYDQRGTGGSSWTG</sequence>
<dbReference type="Proteomes" id="UP001596207">
    <property type="component" value="Unassembled WGS sequence"/>
</dbReference>